<dbReference type="InterPro" id="IPR043131">
    <property type="entry name" value="BCAT-like_N"/>
</dbReference>
<comment type="pathway">
    <text evidence="4 17">Amino-acid biosynthesis; L-valine biosynthesis; L-valine from pyruvate: step 4/4.</text>
</comment>
<dbReference type="InterPro" id="IPR018300">
    <property type="entry name" value="Aminotrans_IV_CS"/>
</dbReference>
<dbReference type="PANTHER" id="PTHR42743:SF11">
    <property type="entry name" value="AMINODEOXYCHORISMATE LYASE"/>
    <property type="match status" value="1"/>
</dbReference>
<comment type="catalytic activity">
    <reaction evidence="13 17">
        <text>L-isoleucine + 2-oxoglutarate = (S)-3-methyl-2-oxopentanoate + L-glutamate</text>
        <dbReference type="Rhea" id="RHEA:24801"/>
        <dbReference type="ChEBI" id="CHEBI:16810"/>
        <dbReference type="ChEBI" id="CHEBI:29985"/>
        <dbReference type="ChEBI" id="CHEBI:35146"/>
        <dbReference type="ChEBI" id="CHEBI:58045"/>
        <dbReference type="EC" id="2.6.1.42"/>
    </reaction>
</comment>
<dbReference type="GO" id="GO:0009098">
    <property type="term" value="P:L-leucine biosynthetic process"/>
    <property type="evidence" value="ECO:0007669"/>
    <property type="project" value="UniProtKB-UniPathway"/>
</dbReference>
<gene>
    <name evidence="17" type="primary">ilvE</name>
    <name evidence="18" type="ORF">COS58_01150</name>
</gene>
<evidence type="ECO:0000256" key="10">
    <source>
        <dbReference type="ARBA" id="ARBA00022898"/>
    </source>
</evidence>
<reference evidence="19" key="1">
    <citation type="submission" date="2017-09" db="EMBL/GenBank/DDBJ databases">
        <title>Depth-based differentiation of microbial function through sediment-hosted aquifers and enrichment of novel symbionts in the deep terrestrial subsurface.</title>
        <authorList>
            <person name="Probst A.J."/>
            <person name="Ladd B."/>
            <person name="Jarett J.K."/>
            <person name="Geller-Mcgrath D.E."/>
            <person name="Sieber C.M.K."/>
            <person name="Emerson J.B."/>
            <person name="Anantharaman K."/>
            <person name="Thomas B.C."/>
            <person name="Malmstrom R."/>
            <person name="Stieglmeier M."/>
            <person name="Klingl A."/>
            <person name="Woyke T."/>
            <person name="Ryan C.M."/>
            <person name="Banfield J.F."/>
        </authorList>
    </citation>
    <scope>NUCLEOTIDE SEQUENCE [LARGE SCALE GENOMIC DNA]</scope>
</reference>
<evidence type="ECO:0000256" key="13">
    <source>
        <dbReference type="ARBA" id="ARBA00048798"/>
    </source>
</evidence>
<organism evidence="18 19">
    <name type="scientific">Candidatus Tagabacteria bacterium CG03_land_8_20_14_0_80_41_22</name>
    <dbReference type="NCBI Taxonomy" id="1975020"/>
    <lineage>
        <taxon>Bacteria</taxon>
        <taxon>Candidatus Tagaibacteriota</taxon>
    </lineage>
</organism>
<accession>A0A2M7B994</accession>
<dbReference type="GO" id="GO:0009097">
    <property type="term" value="P:isoleucine biosynthetic process"/>
    <property type="evidence" value="ECO:0007669"/>
    <property type="project" value="UniProtKB-UniPathway"/>
</dbReference>
<keyword evidence="8 17" id="KW-0028">Amino-acid biosynthesis</keyword>
<evidence type="ECO:0000256" key="12">
    <source>
        <dbReference type="ARBA" id="ARBA00048212"/>
    </source>
</evidence>
<dbReference type="EMBL" id="PEVG01000013">
    <property type="protein sequence ID" value="PIU99687.1"/>
    <property type="molecule type" value="Genomic_DNA"/>
</dbReference>
<evidence type="ECO:0000256" key="11">
    <source>
        <dbReference type="ARBA" id="ARBA00023304"/>
    </source>
</evidence>
<keyword evidence="7 17" id="KW-0032">Aminotransferase</keyword>
<dbReference type="Pfam" id="PF01063">
    <property type="entry name" value="Aminotran_4"/>
    <property type="match status" value="1"/>
</dbReference>
<comment type="catalytic activity">
    <reaction evidence="12 17">
        <text>L-valine + 2-oxoglutarate = 3-methyl-2-oxobutanoate + L-glutamate</text>
        <dbReference type="Rhea" id="RHEA:24813"/>
        <dbReference type="ChEBI" id="CHEBI:11851"/>
        <dbReference type="ChEBI" id="CHEBI:16810"/>
        <dbReference type="ChEBI" id="CHEBI:29985"/>
        <dbReference type="ChEBI" id="CHEBI:57762"/>
        <dbReference type="EC" id="2.6.1.42"/>
    </reaction>
</comment>
<dbReference type="InterPro" id="IPR043132">
    <property type="entry name" value="BCAT-like_C"/>
</dbReference>
<keyword evidence="9 17" id="KW-0808">Transferase</keyword>
<evidence type="ECO:0000256" key="6">
    <source>
        <dbReference type="ARBA" id="ARBA00009320"/>
    </source>
</evidence>
<evidence type="ECO:0000256" key="9">
    <source>
        <dbReference type="ARBA" id="ARBA00022679"/>
    </source>
</evidence>
<dbReference type="Gene3D" id="3.20.10.10">
    <property type="entry name" value="D-amino Acid Aminotransferase, subunit A, domain 2"/>
    <property type="match status" value="1"/>
</dbReference>
<evidence type="ECO:0000256" key="5">
    <source>
        <dbReference type="ARBA" id="ARBA00005072"/>
    </source>
</evidence>
<comment type="pathway">
    <text evidence="3 17">Amino-acid biosynthesis; L-isoleucine biosynthesis; L-isoleucine from 2-oxobutanoate: step 4/4.</text>
</comment>
<dbReference type="GO" id="GO:0009099">
    <property type="term" value="P:L-valine biosynthetic process"/>
    <property type="evidence" value="ECO:0007669"/>
    <property type="project" value="UniProtKB-UniPathway"/>
</dbReference>
<dbReference type="FunFam" id="3.20.10.10:FF:000002">
    <property type="entry name" value="D-alanine aminotransferase"/>
    <property type="match status" value="1"/>
</dbReference>
<sequence length="317" mass="35723">MFKPSAKVWMNNHLVPLEEAKVSVWAHGIHYGDNIFEGIKIYKCIDGRSAIFRLRPHVRRLFFSASAIGLKIPFSMIEIEQAIIDTIKENNLVEGYIRPLIISGEGDIGPCPHNNVIHTVIGMGEWESYFNKETIRTKISRWRRDHRVMPFYAKVAADYVNAKLAKMEAEASGFDDAIVLDLHDYVIEMSAANIFVVKGSVLMTPSPDQAILRGITRDSIIRLARDMGIKVKDEAMINKNLLYDSDEAFSSGTAAEVTPIKTVAEEDGEGDKYTDIEEMPIGKECPGPITKKLRELFLKAAKGEVPEYAREWLTYVD</sequence>
<evidence type="ECO:0000256" key="16">
    <source>
        <dbReference type="RuleBase" id="RU004516"/>
    </source>
</evidence>
<dbReference type="GO" id="GO:0052656">
    <property type="term" value="F:L-isoleucine-2-oxoglutarate transaminase activity"/>
    <property type="evidence" value="ECO:0007669"/>
    <property type="project" value="RHEA"/>
</dbReference>
<comment type="function">
    <text evidence="2 17">Acts on leucine, isoleucine and valine.</text>
</comment>
<comment type="similarity">
    <text evidence="6 15">Belongs to the class-IV pyridoxal-phosphate-dependent aminotransferase family.</text>
</comment>
<keyword evidence="11 17" id="KW-0100">Branched-chain amino acid biosynthesis</keyword>
<evidence type="ECO:0000256" key="14">
    <source>
        <dbReference type="ARBA" id="ARBA00049229"/>
    </source>
</evidence>
<dbReference type="CDD" id="cd00449">
    <property type="entry name" value="PLPDE_IV"/>
    <property type="match status" value="1"/>
</dbReference>
<keyword evidence="10 16" id="KW-0663">Pyridoxal phosphate</keyword>
<evidence type="ECO:0000256" key="4">
    <source>
        <dbReference type="ARBA" id="ARBA00004931"/>
    </source>
</evidence>
<name>A0A2M7B994_9BACT</name>
<evidence type="ECO:0000256" key="1">
    <source>
        <dbReference type="ARBA" id="ARBA00001933"/>
    </source>
</evidence>
<dbReference type="Proteomes" id="UP000228561">
    <property type="component" value="Unassembled WGS sequence"/>
</dbReference>
<dbReference type="AlphaFoldDB" id="A0A2M7B994"/>
<dbReference type="PROSITE" id="PS00770">
    <property type="entry name" value="AA_TRANSFER_CLASS_4"/>
    <property type="match status" value="1"/>
</dbReference>
<dbReference type="Gene3D" id="3.30.470.10">
    <property type="match status" value="1"/>
</dbReference>
<dbReference type="SUPFAM" id="SSF56752">
    <property type="entry name" value="D-aminoacid aminotransferase-like PLP-dependent enzymes"/>
    <property type="match status" value="1"/>
</dbReference>
<dbReference type="NCBIfam" id="NF005146">
    <property type="entry name" value="PRK06606.1"/>
    <property type="match status" value="1"/>
</dbReference>
<dbReference type="EC" id="2.6.1.42" evidence="17"/>
<comment type="caution">
    <text evidence="18">The sequence shown here is derived from an EMBL/GenBank/DDBJ whole genome shotgun (WGS) entry which is preliminary data.</text>
</comment>
<dbReference type="InterPro" id="IPR050571">
    <property type="entry name" value="Class-IV_PLP-Dep_Aminotrnsfr"/>
</dbReference>
<dbReference type="InterPro" id="IPR001544">
    <property type="entry name" value="Aminotrans_IV"/>
</dbReference>
<dbReference type="UniPathway" id="UPA00047">
    <property type="reaction ID" value="UER00058"/>
</dbReference>
<dbReference type="InterPro" id="IPR036038">
    <property type="entry name" value="Aminotransferase-like"/>
</dbReference>
<comment type="catalytic activity">
    <reaction evidence="14 17">
        <text>L-leucine + 2-oxoglutarate = 4-methyl-2-oxopentanoate + L-glutamate</text>
        <dbReference type="Rhea" id="RHEA:18321"/>
        <dbReference type="ChEBI" id="CHEBI:16810"/>
        <dbReference type="ChEBI" id="CHEBI:17865"/>
        <dbReference type="ChEBI" id="CHEBI:29985"/>
        <dbReference type="ChEBI" id="CHEBI:57427"/>
        <dbReference type="EC" id="2.6.1.42"/>
    </reaction>
</comment>
<evidence type="ECO:0000256" key="2">
    <source>
        <dbReference type="ARBA" id="ARBA00003109"/>
    </source>
</evidence>
<proteinExistence type="inferred from homology"/>
<dbReference type="UniPathway" id="UPA00049">
    <property type="reaction ID" value="UER00062"/>
</dbReference>
<dbReference type="InterPro" id="IPR005785">
    <property type="entry name" value="B_amino_transI"/>
</dbReference>
<evidence type="ECO:0000256" key="8">
    <source>
        <dbReference type="ARBA" id="ARBA00022605"/>
    </source>
</evidence>
<comment type="pathway">
    <text evidence="5 17">Amino-acid biosynthesis; L-leucine biosynthesis; L-leucine from 3-methyl-2-oxobutanoate: step 4/4.</text>
</comment>
<evidence type="ECO:0000256" key="17">
    <source>
        <dbReference type="RuleBase" id="RU364094"/>
    </source>
</evidence>
<evidence type="ECO:0000313" key="18">
    <source>
        <dbReference type="EMBL" id="PIU99687.1"/>
    </source>
</evidence>
<comment type="cofactor">
    <cofactor evidence="1 16">
        <name>pyridoxal 5'-phosphate</name>
        <dbReference type="ChEBI" id="CHEBI:597326"/>
    </cofactor>
</comment>
<dbReference type="PANTHER" id="PTHR42743">
    <property type="entry name" value="AMINO-ACID AMINOTRANSFERASE"/>
    <property type="match status" value="1"/>
</dbReference>
<dbReference type="GO" id="GO:0052655">
    <property type="term" value="F:L-valine-2-oxoglutarate transaminase activity"/>
    <property type="evidence" value="ECO:0007669"/>
    <property type="project" value="RHEA"/>
</dbReference>
<dbReference type="UniPathway" id="UPA00048">
    <property type="reaction ID" value="UER00073"/>
</dbReference>
<evidence type="ECO:0000256" key="7">
    <source>
        <dbReference type="ARBA" id="ARBA00022576"/>
    </source>
</evidence>
<evidence type="ECO:0000256" key="3">
    <source>
        <dbReference type="ARBA" id="ARBA00004824"/>
    </source>
</evidence>
<protein>
    <recommendedName>
        <fullName evidence="17">Branched-chain-amino-acid aminotransferase</fullName>
        <shortName evidence="17">BCAT</shortName>
        <ecNumber evidence="17">2.6.1.42</ecNumber>
    </recommendedName>
</protein>
<evidence type="ECO:0000256" key="15">
    <source>
        <dbReference type="RuleBase" id="RU004106"/>
    </source>
</evidence>
<dbReference type="GO" id="GO:0052654">
    <property type="term" value="F:L-leucine-2-oxoglutarate transaminase activity"/>
    <property type="evidence" value="ECO:0007669"/>
    <property type="project" value="RHEA"/>
</dbReference>
<dbReference type="NCBIfam" id="TIGR01122">
    <property type="entry name" value="ilvE_I"/>
    <property type="match status" value="1"/>
</dbReference>
<evidence type="ECO:0000313" key="19">
    <source>
        <dbReference type="Proteomes" id="UP000228561"/>
    </source>
</evidence>